<gene>
    <name evidence="2" type="ORF">ACFODX_01175</name>
</gene>
<dbReference type="PROSITE" id="PS51459">
    <property type="entry name" value="FIDO"/>
    <property type="match status" value="1"/>
</dbReference>
<protein>
    <submittedName>
        <fullName evidence="2">Fic family protein</fullName>
    </submittedName>
</protein>
<dbReference type="Gene3D" id="1.10.3290.10">
    <property type="entry name" value="Fido-like domain"/>
    <property type="match status" value="1"/>
</dbReference>
<name>A0ABV7FBP6_9GAMM</name>
<dbReference type="InterPro" id="IPR003812">
    <property type="entry name" value="Fido"/>
</dbReference>
<reference evidence="3" key="1">
    <citation type="journal article" date="2019" name="Int. J. Syst. Evol. Microbiol.">
        <title>The Global Catalogue of Microorganisms (GCM) 10K type strain sequencing project: providing services to taxonomists for standard genome sequencing and annotation.</title>
        <authorList>
            <consortium name="The Broad Institute Genomics Platform"/>
            <consortium name="The Broad Institute Genome Sequencing Center for Infectious Disease"/>
            <person name="Wu L."/>
            <person name="Ma J."/>
        </authorList>
    </citation>
    <scope>NUCLEOTIDE SEQUENCE [LARGE SCALE GENOMIC DNA]</scope>
    <source>
        <strain evidence="3">KCTC 52237</strain>
    </source>
</reference>
<comment type="caution">
    <text evidence="2">The sequence shown here is derived from an EMBL/GenBank/DDBJ whole genome shotgun (WGS) entry which is preliminary data.</text>
</comment>
<organism evidence="2 3">
    <name type="scientific">Cellvibrio fontiphilus</name>
    <dbReference type="NCBI Taxonomy" id="1815559"/>
    <lineage>
        <taxon>Bacteria</taxon>
        <taxon>Pseudomonadati</taxon>
        <taxon>Pseudomonadota</taxon>
        <taxon>Gammaproteobacteria</taxon>
        <taxon>Cellvibrionales</taxon>
        <taxon>Cellvibrionaceae</taxon>
        <taxon>Cellvibrio</taxon>
    </lineage>
</organism>
<evidence type="ECO:0000313" key="3">
    <source>
        <dbReference type="Proteomes" id="UP001595555"/>
    </source>
</evidence>
<dbReference type="RefSeq" id="WP_378115222.1">
    <property type="nucleotide sequence ID" value="NZ_JBHRTF010000001.1"/>
</dbReference>
<dbReference type="EMBL" id="JBHRTF010000001">
    <property type="protein sequence ID" value="MFC3114148.1"/>
    <property type="molecule type" value="Genomic_DNA"/>
</dbReference>
<proteinExistence type="predicted"/>
<accession>A0ABV7FBP6</accession>
<dbReference type="PANTHER" id="PTHR13504">
    <property type="entry name" value="FIDO DOMAIN-CONTAINING PROTEIN DDB_G0283145"/>
    <property type="match status" value="1"/>
</dbReference>
<dbReference type="InterPro" id="IPR040198">
    <property type="entry name" value="Fido_containing"/>
</dbReference>
<dbReference type="PANTHER" id="PTHR13504:SF38">
    <property type="entry name" value="FIDO DOMAIN-CONTAINING PROTEIN"/>
    <property type="match status" value="1"/>
</dbReference>
<keyword evidence="3" id="KW-1185">Reference proteome</keyword>
<evidence type="ECO:0000313" key="2">
    <source>
        <dbReference type="EMBL" id="MFC3114148.1"/>
    </source>
</evidence>
<sequence length="453" mass="52389">MIKRPPDNSKFPEELWAYVCEHFEAEILDYLSFWQVVDVKGRYLHYDEFRYRIPKGINPDLAWALTKKARKSAQQFLINFGEENISKYVETSLIQKTKTIVDQSTTTAALEWANKKVGEGQNIAYMLEDLIEDEAISSSQLEGAATTTLVAKEMIKRKREPRSMDERMIIGNFKMMKFVWDKRLLPLTTDLIKELHAIGVGGIDDEKYTPGTFRLTDNVVVEDKDGNIVHQPPPAAGLDERLQSLCNWVNTDHDDIESQSYIHSLVKAICIHFSIGYEHPFNDGNGRVARALFYWFMFKKDYGAFRYISISNLLKEATTQYGKSYLYTETDEMDMTYFIDYQCSVIMRAVAAFKSHCQKTVENIESFDTWLFNSGVYGRLSGKQRIVFQVAKNSPNTIFTARYVEEKLHCSYNTAATVLNGLVELNLFDKNKDGKEWVYSLRDKQDIQKNWMS</sequence>
<evidence type="ECO:0000259" key="1">
    <source>
        <dbReference type="PROSITE" id="PS51459"/>
    </source>
</evidence>
<dbReference type="Pfam" id="PF02661">
    <property type="entry name" value="Fic"/>
    <property type="match status" value="1"/>
</dbReference>
<dbReference type="SUPFAM" id="SSF140931">
    <property type="entry name" value="Fic-like"/>
    <property type="match status" value="1"/>
</dbReference>
<feature type="domain" description="Fido" evidence="1">
    <location>
        <begin position="187"/>
        <end position="344"/>
    </location>
</feature>
<dbReference type="Proteomes" id="UP001595555">
    <property type="component" value="Unassembled WGS sequence"/>
</dbReference>
<dbReference type="InterPro" id="IPR036597">
    <property type="entry name" value="Fido-like_dom_sf"/>
</dbReference>